<evidence type="ECO:0000256" key="3">
    <source>
        <dbReference type="ARBA" id="ARBA00022801"/>
    </source>
</evidence>
<dbReference type="Pfam" id="PF13742">
    <property type="entry name" value="tRNA_anti_2"/>
    <property type="match status" value="1"/>
</dbReference>
<dbReference type="GO" id="GO:0009318">
    <property type="term" value="C:exodeoxyribonuclease VII complex"/>
    <property type="evidence" value="ECO:0007669"/>
    <property type="project" value="UniProtKB-UniRule"/>
</dbReference>
<organism evidence="9 10">
    <name type="scientific">Leptospira kirschneri str. H1</name>
    <dbReference type="NCBI Taxonomy" id="1049966"/>
    <lineage>
        <taxon>Bacteria</taxon>
        <taxon>Pseudomonadati</taxon>
        <taxon>Spirochaetota</taxon>
        <taxon>Spirochaetia</taxon>
        <taxon>Leptospirales</taxon>
        <taxon>Leptospiraceae</taxon>
        <taxon>Leptospira</taxon>
    </lineage>
</organism>
<sequence>MEDSKPLSVSEVTRIIKNLISGSKDLKNIWVRGEISNYSKASSGHIYFSLKDAGALIRCTFFNYSNKNYSGKPLSDGKEIQVYGTITLYEAGGSYNLNVTRVEELGQGDILLQIEKLKQKLAVEGIFDPERKRRIPSFPKTLGIATSPTGAAIEDIIKISRSRFPGINILIAPCIVQGEDAPDSIVAAIEELNHPSWKVDVIIAGRGGGSFEDLMAFNDEKVVRAYANSRVPIISAVGHQTDVLLSDFAADYFTPTPTAAAEYAIPKEEDVFQFLSQLEGRIKSSLVTKISSNKDRLRLLSGKFIFKEPMQLLNQRSQRVDEIGIRLQKALSNKLGLARVRLERYQNLTSRIQNVLFHKKQKAEFWTSKVEDLSPAATMKRGYSILRNKNGKIIRSPEETKPEEELQVLLSGGTMQVIRKGK</sequence>
<evidence type="ECO:0000256" key="2">
    <source>
        <dbReference type="ARBA" id="ARBA00022722"/>
    </source>
</evidence>
<dbReference type="CDD" id="cd04489">
    <property type="entry name" value="ExoVII_LU_OBF"/>
    <property type="match status" value="1"/>
</dbReference>
<keyword evidence="2 5" id="KW-0540">Nuclease</keyword>
<dbReference type="AlphaFoldDB" id="A0A0E2B233"/>
<dbReference type="RefSeq" id="WP_004766203.1">
    <property type="nucleotide sequence ID" value="NZ_AHMY02000051.1"/>
</dbReference>
<dbReference type="HAMAP" id="MF_00378">
    <property type="entry name" value="Exonuc_7_L"/>
    <property type="match status" value="1"/>
</dbReference>
<evidence type="ECO:0000256" key="1">
    <source>
        <dbReference type="ARBA" id="ARBA00022490"/>
    </source>
</evidence>
<keyword evidence="3 5" id="KW-0378">Hydrolase</keyword>
<comment type="catalytic activity">
    <reaction evidence="5 6">
        <text>Exonucleolytic cleavage in either 5'- to 3'- or 3'- to 5'-direction to yield nucleoside 5'-phosphates.</text>
        <dbReference type="EC" id="3.1.11.6"/>
    </reaction>
</comment>
<comment type="function">
    <text evidence="5">Bidirectionally degrades single-stranded DNA into large acid-insoluble oligonucleotides, which are then degraded further into small acid-soluble oligonucleotides.</text>
</comment>
<dbReference type="EMBL" id="AHMY02000051">
    <property type="protein sequence ID" value="EKO14820.1"/>
    <property type="molecule type" value="Genomic_DNA"/>
</dbReference>
<gene>
    <name evidence="5 9" type="primary">xseA</name>
    <name evidence="9" type="ORF">LEP1GSC081_1854</name>
</gene>
<feature type="domain" description="OB-fold nucleic acid binding" evidence="8">
    <location>
        <begin position="7"/>
        <end position="102"/>
    </location>
</feature>
<dbReference type="Pfam" id="PF02601">
    <property type="entry name" value="Exonuc_VII_L"/>
    <property type="match status" value="1"/>
</dbReference>
<proteinExistence type="inferred from homology"/>
<evidence type="ECO:0000256" key="6">
    <source>
        <dbReference type="RuleBase" id="RU004355"/>
    </source>
</evidence>
<dbReference type="EC" id="3.1.11.6" evidence="5"/>
<comment type="caution">
    <text evidence="9">The sequence shown here is derived from an EMBL/GenBank/DDBJ whole genome shotgun (WGS) entry which is preliminary data.</text>
</comment>
<protein>
    <recommendedName>
        <fullName evidence="5">Exodeoxyribonuclease 7 large subunit</fullName>
        <ecNumber evidence="5">3.1.11.6</ecNumber>
    </recommendedName>
    <alternativeName>
        <fullName evidence="5">Exodeoxyribonuclease VII large subunit</fullName>
        <shortName evidence="5">Exonuclease VII large subunit</shortName>
    </alternativeName>
</protein>
<dbReference type="NCBIfam" id="TIGR00237">
    <property type="entry name" value="xseA"/>
    <property type="match status" value="1"/>
</dbReference>
<dbReference type="PANTHER" id="PTHR30008:SF0">
    <property type="entry name" value="EXODEOXYRIBONUCLEASE 7 LARGE SUBUNIT"/>
    <property type="match status" value="1"/>
</dbReference>
<dbReference type="PANTHER" id="PTHR30008">
    <property type="entry name" value="EXODEOXYRIBONUCLEASE 7 LARGE SUBUNIT"/>
    <property type="match status" value="1"/>
</dbReference>
<evidence type="ECO:0000313" key="10">
    <source>
        <dbReference type="Proteomes" id="UP000006253"/>
    </source>
</evidence>
<comment type="subunit">
    <text evidence="5">Heterooligomer composed of large and small subunits.</text>
</comment>
<dbReference type="GO" id="GO:0005737">
    <property type="term" value="C:cytoplasm"/>
    <property type="evidence" value="ECO:0007669"/>
    <property type="project" value="UniProtKB-SubCell"/>
</dbReference>
<dbReference type="InterPro" id="IPR025824">
    <property type="entry name" value="OB-fold_nuc-bd_dom"/>
</dbReference>
<feature type="domain" description="Exonuclease VII large subunit C-terminal" evidence="7">
    <location>
        <begin position="126"/>
        <end position="417"/>
    </location>
</feature>
<name>A0A0E2B233_9LEPT</name>
<dbReference type="GO" id="GO:0003676">
    <property type="term" value="F:nucleic acid binding"/>
    <property type="evidence" value="ECO:0007669"/>
    <property type="project" value="InterPro"/>
</dbReference>
<keyword evidence="4 5" id="KW-0269">Exonuclease</keyword>
<comment type="subcellular location">
    <subcellularLocation>
        <location evidence="5 6">Cytoplasm</location>
    </subcellularLocation>
</comment>
<dbReference type="GO" id="GO:0006308">
    <property type="term" value="P:DNA catabolic process"/>
    <property type="evidence" value="ECO:0007669"/>
    <property type="project" value="UniProtKB-UniRule"/>
</dbReference>
<evidence type="ECO:0000256" key="4">
    <source>
        <dbReference type="ARBA" id="ARBA00022839"/>
    </source>
</evidence>
<evidence type="ECO:0000313" key="9">
    <source>
        <dbReference type="EMBL" id="EKO14820.1"/>
    </source>
</evidence>
<evidence type="ECO:0000259" key="7">
    <source>
        <dbReference type="Pfam" id="PF02601"/>
    </source>
</evidence>
<evidence type="ECO:0000256" key="5">
    <source>
        <dbReference type="HAMAP-Rule" id="MF_00378"/>
    </source>
</evidence>
<evidence type="ECO:0000259" key="8">
    <source>
        <dbReference type="Pfam" id="PF13742"/>
    </source>
</evidence>
<dbReference type="Proteomes" id="UP000006253">
    <property type="component" value="Unassembled WGS sequence"/>
</dbReference>
<keyword evidence="1 5" id="KW-0963">Cytoplasm</keyword>
<comment type="similarity">
    <text evidence="5 6">Belongs to the XseA family.</text>
</comment>
<dbReference type="InterPro" id="IPR020579">
    <property type="entry name" value="Exonuc_VII_lsu_C"/>
</dbReference>
<dbReference type="Gene3D" id="2.40.50.1010">
    <property type="match status" value="1"/>
</dbReference>
<dbReference type="InterPro" id="IPR003753">
    <property type="entry name" value="Exonuc_VII_L"/>
</dbReference>
<reference evidence="9 10" key="1">
    <citation type="submission" date="2012-10" db="EMBL/GenBank/DDBJ databases">
        <authorList>
            <person name="Harkins D.M."/>
            <person name="Durkin A.S."/>
            <person name="Brinkac L.M."/>
            <person name="Selengut J.D."/>
            <person name="Sanka R."/>
            <person name="DePew J."/>
            <person name="Purushe J."/>
            <person name="Peacock S.J."/>
            <person name="Thaipadungpanit J."/>
            <person name="Wuthiekanun V.W."/>
            <person name="Day N.P."/>
            <person name="Vinetz J.M."/>
            <person name="Sutton G.G."/>
            <person name="Nelson W.C."/>
            <person name="Fouts D.E."/>
        </authorList>
    </citation>
    <scope>NUCLEOTIDE SEQUENCE [LARGE SCALE GENOMIC DNA]</scope>
    <source>
        <strain evidence="9 10">H1</strain>
    </source>
</reference>
<dbReference type="GO" id="GO:0008855">
    <property type="term" value="F:exodeoxyribonuclease VII activity"/>
    <property type="evidence" value="ECO:0007669"/>
    <property type="project" value="UniProtKB-UniRule"/>
</dbReference>
<accession>A0A0E2B233</accession>